<gene>
    <name evidence="1" type="ORF">NDU88_002683</name>
</gene>
<dbReference type="AlphaFoldDB" id="A0AAV7WLW4"/>
<evidence type="ECO:0000313" key="2">
    <source>
        <dbReference type="Proteomes" id="UP001066276"/>
    </source>
</evidence>
<organism evidence="1 2">
    <name type="scientific">Pleurodeles waltl</name>
    <name type="common">Iberian ribbed newt</name>
    <dbReference type="NCBI Taxonomy" id="8319"/>
    <lineage>
        <taxon>Eukaryota</taxon>
        <taxon>Metazoa</taxon>
        <taxon>Chordata</taxon>
        <taxon>Craniata</taxon>
        <taxon>Vertebrata</taxon>
        <taxon>Euteleostomi</taxon>
        <taxon>Amphibia</taxon>
        <taxon>Batrachia</taxon>
        <taxon>Caudata</taxon>
        <taxon>Salamandroidea</taxon>
        <taxon>Salamandridae</taxon>
        <taxon>Pleurodelinae</taxon>
        <taxon>Pleurodeles</taxon>
    </lineage>
</organism>
<sequence length="136" mass="14520">MGGLLAFLGVRAESGSGCLFRSSTSLRWVPRLRQSRVDAVTGAALALYIPLKQPSCPDPTIARDAEAALKECGSLVVATLASLCPHPPRVLRHPRPLAHQGLGRGAVGARRTRRIECVLLVWNGSVDPPKVILQTP</sequence>
<dbReference type="EMBL" id="JANPWB010000001">
    <property type="protein sequence ID" value="KAJ1215073.1"/>
    <property type="molecule type" value="Genomic_DNA"/>
</dbReference>
<evidence type="ECO:0000313" key="1">
    <source>
        <dbReference type="EMBL" id="KAJ1215073.1"/>
    </source>
</evidence>
<proteinExistence type="predicted"/>
<name>A0AAV7WLW4_PLEWA</name>
<comment type="caution">
    <text evidence="1">The sequence shown here is derived from an EMBL/GenBank/DDBJ whole genome shotgun (WGS) entry which is preliminary data.</text>
</comment>
<protein>
    <submittedName>
        <fullName evidence="1">Uncharacterized protein</fullName>
    </submittedName>
</protein>
<accession>A0AAV7WLW4</accession>
<keyword evidence="2" id="KW-1185">Reference proteome</keyword>
<reference evidence="1" key="1">
    <citation type="journal article" date="2022" name="bioRxiv">
        <title>Sequencing and chromosome-scale assembly of the giantPleurodeles waltlgenome.</title>
        <authorList>
            <person name="Brown T."/>
            <person name="Elewa A."/>
            <person name="Iarovenko S."/>
            <person name="Subramanian E."/>
            <person name="Araus A.J."/>
            <person name="Petzold A."/>
            <person name="Susuki M."/>
            <person name="Suzuki K.-i.T."/>
            <person name="Hayashi T."/>
            <person name="Toyoda A."/>
            <person name="Oliveira C."/>
            <person name="Osipova E."/>
            <person name="Leigh N.D."/>
            <person name="Simon A."/>
            <person name="Yun M.H."/>
        </authorList>
    </citation>
    <scope>NUCLEOTIDE SEQUENCE</scope>
    <source>
        <strain evidence="1">20211129_DDA</strain>
        <tissue evidence="1">Liver</tissue>
    </source>
</reference>
<dbReference type="Proteomes" id="UP001066276">
    <property type="component" value="Chromosome 1_1"/>
</dbReference>